<dbReference type="KEGG" id="tpla:ElP_43420"/>
<feature type="transmembrane region" description="Helical" evidence="2">
    <location>
        <begin position="14"/>
        <end position="32"/>
    </location>
</feature>
<proteinExistence type="predicted"/>
<keyword evidence="2" id="KW-0472">Membrane</keyword>
<dbReference type="RefSeq" id="WP_145272677.1">
    <property type="nucleotide sequence ID" value="NZ_CP036426.1"/>
</dbReference>
<evidence type="ECO:0000313" key="3">
    <source>
        <dbReference type="EMBL" id="QDV36418.1"/>
    </source>
</evidence>
<accession>A0A518H6H6</accession>
<evidence type="ECO:0000313" key="4">
    <source>
        <dbReference type="Proteomes" id="UP000317835"/>
    </source>
</evidence>
<reference evidence="3 4" key="1">
    <citation type="submission" date="2019-02" db="EMBL/GenBank/DDBJ databases">
        <title>Deep-cultivation of Planctomycetes and their phenomic and genomic characterization uncovers novel biology.</title>
        <authorList>
            <person name="Wiegand S."/>
            <person name="Jogler M."/>
            <person name="Boedeker C."/>
            <person name="Pinto D."/>
            <person name="Vollmers J."/>
            <person name="Rivas-Marin E."/>
            <person name="Kohn T."/>
            <person name="Peeters S.H."/>
            <person name="Heuer A."/>
            <person name="Rast P."/>
            <person name="Oberbeckmann S."/>
            <person name="Bunk B."/>
            <person name="Jeske O."/>
            <person name="Meyerdierks A."/>
            <person name="Storesund J.E."/>
            <person name="Kallscheuer N."/>
            <person name="Luecker S."/>
            <person name="Lage O.M."/>
            <person name="Pohl T."/>
            <person name="Merkel B.J."/>
            <person name="Hornburger P."/>
            <person name="Mueller R.-W."/>
            <person name="Bruemmer F."/>
            <person name="Labrenz M."/>
            <person name="Spormann A.M."/>
            <person name="Op den Camp H."/>
            <person name="Overmann J."/>
            <person name="Amann R."/>
            <person name="Jetten M.S.M."/>
            <person name="Mascher T."/>
            <person name="Medema M.H."/>
            <person name="Devos D.P."/>
            <person name="Kaster A.-K."/>
            <person name="Ovreas L."/>
            <person name="Rohde M."/>
            <person name="Galperin M.Y."/>
            <person name="Jogler C."/>
        </authorList>
    </citation>
    <scope>NUCLEOTIDE SEQUENCE [LARGE SCALE GENOMIC DNA]</scope>
    <source>
        <strain evidence="3 4">ElP</strain>
    </source>
</reference>
<protein>
    <submittedName>
        <fullName evidence="3">Uncharacterized protein</fullName>
    </submittedName>
</protein>
<sequence length="334" mass="37037">MSLLKRLLASFARLFWKACLIFSASACSYVVVREPHLLLVVAKGTVGIIGLVALYVASFVALLCVMALIWSGCTLGYRVYCKRIGRDPAGYQCPTCGEWELCVSYMHEGYPFWVTYFACRRCGERCSQCGSDKPDTKPAYKSMRWDRSFLPEEELRAIDGSGTPGGSGGSPGRGPRFLSDRSTRPCARCGEHQLASYNSEQVSPLPINYYQCSACGAWFSEGRSGTYEDGLRLEEKNPENVERERQEKLDSLKRSTKTSYGYRPCRSCGERALEAVDWMAEGVDTDEPIVINIYRCSACEARFSERKPAGIGIGQVERITPPVAAQQVPAGTRP</sequence>
<keyword evidence="2" id="KW-0812">Transmembrane</keyword>
<gene>
    <name evidence="3" type="ORF">ElP_43420</name>
</gene>
<evidence type="ECO:0000256" key="1">
    <source>
        <dbReference type="SAM" id="MobiDB-lite"/>
    </source>
</evidence>
<organism evidence="3 4">
    <name type="scientific">Tautonia plasticadhaerens</name>
    <dbReference type="NCBI Taxonomy" id="2527974"/>
    <lineage>
        <taxon>Bacteria</taxon>
        <taxon>Pseudomonadati</taxon>
        <taxon>Planctomycetota</taxon>
        <taxon>Planctomycetia</taxon>
        <taxon>Isosphaerales</taxon>
        <taxon>Isosphaeraceae</taxon>
        <taxon>Tautonia</taxon>
    </lineage>
</organism>
<feature type="compositionally biased region" description="Gly residues" evidence="1">
    <location>
        <begin position="162"/>
        <end position="172"/>
    </location>
</feature>
<name>A0A518H6H6_9BACT</name>
<evidence type="ECO:0000256" key="2">
    <source>
        <dbReference type="SAM" id="Phobius"/>
    </source>
</evidence>
<keyword evidence="2" id="KW-1133">Transmembrane helix</keyword>
<dbReference type="AlphaFoldDB" id="A0A518H6H6"/>
<feature type="region of interest" description="Disordered" evidence="1">
    <location>
        <begin position="157"/>
        <end position="181"/>
    </location>
</feature>
<dbReference type="EMBL" id="CP036426">
    <property type="protein sequence ID" value="QDV36418.1"/>
    <property type="molecule type" value="Genomic_DNA"/>
</dbReference>
<keyword evidence="4" id="KW-1185">Reference proteome</keyword>
<dbReference type="Proteomes" id="UP000317835">
    <property type="component" value="Chromosome"/>
</dbReference>
<feature type="transmembrane region" description="Helical" evidence="2">
    <location>
        <begin position="52"/>
        <end position="77"/>
    </location>
</feature>